<protein>
    <submittedName>
        <fullName evidence="1">DUF1490 domain-containing protein</fullName>
    </submittedName>
</protein>
<gene>
    <name evidence="1" type="ORF">INF20_06675</name>
</gene>
<dbReference type="Proteomes" id="UP001516588">
    <property type="component" value="Unassembled WGS sequence"/>
</dbReference>
<evidence type="ECO:0000313" key="1">
    <source>
        <dbReference type="EMBL" id="MBE5035954.1"/>
    </source>
</evidence>
<evidence type="ECO:0000313" key="2">
    <source>
        <dbReference type="Proteomes" id="UP001516588"/>
    </source>
</evidence>
<organism evidence="1 2">
    <name type="scientific">Gallibacter intestinalis</name>
    <dbReference type="NCBI Taxonomy" id="2779356"/>
    <lineage>
        <taxon>Bacteria</taxon>
        <taxon>Bacillati</taxon>
        <taxon>Bacillota</taxon>
        <taxon>Clostridia</taxon>
        <taxon>Eubacteriales</taxon>
        <taxon>Eubacteriaceae</taxon>
        <taxon>Gallibacter</taxon>
    </lineage>
</organism>
<proteinExistence type="predicted"/>
<keyword evidence="2" id="KW-1185">Reference proteome</keyword>
<dbReference type="EMBL" id="JADCKA010000012">
    <property type="protein sequence ID" value="MBE5035954.1"/>
    <property type="molecule type" value="Genomic_DNA"/>
</dbReference>
<accession>A0ABR9QYJ6</accession>
<name>A0ABR9QYJ6_9FIRM</name>
<comment type="caution">
    <text evidence="1">The sequence shown here is derived from an EMBL/GenBank/DDBJ whole genome shotgun (WGS) entry which is preliminary data.</text>
</comment>
<sequence length="78" mass="8407">MKAKDIFSKKTVIPFVGGAIAALSGSKFVKSDTARKVAVTSMAKGMKAKDDAMAAFETIKEDAKDLCYEAKTKKDEEN</sequence>
<reference evidence="1 2" key="1">
    <citation type="submission" date="2020-10" db="EMBL/GenBank/DDBJ databases">
        <title>ChiBAC.</title>
        <authorList>
            <person name="Zenner C."/>
            <person name="Hitch T.C.A."/>
            <person name="Clavel T."/>
        </authorList>
    </citation>
    <scope>NUCLEOTIDE SEQUENCE [LARGE SCALE GENOMIC DNA]</scope>
    <source>
        <strain evidence="1 2">DSM 108706</strain>
    </source>
</reference>
<dbReference type="RefSeq" id="WP_226385600.1">
    <property type="nucleotide sequence ID" value="NZ_JADCKA010000012.1"/>
</dbReference>